<organism evidence="8 9">
    <name type="scientific">Aquella oligotrophica</name>
    <dbReference type="NCBI Taxonomy" id="2067065"/>
    <lineage>
        <taxon>Bacteria</taxon>
        <taxon>Pseudomonadati</taxon>
        <taxon>Pseudomonadota</taxon>
        <taxon>Betaproteobacteria</taxon>
        <taxon>Neisseriales</taxon>
        <taxon>Neisseriaceae</taxon>
        <taxon>Aquella</taxon>
    </lineage>
</organism>
<keyword evidence="3 6" id="KW-0812">Transmembrane</keyword>
<evidence type="ECO:0000256" key="5">
    <source>
        <dbReference type="ARBA" id="ARBA00023136"/>
    </source>
</evidence>
<name>A0A2I7N2W7_9NEIS</name>
<feature type="transmembrane region" description="Helical" evidence="6">
    <location>
        <begin position="346"/>
        <end position="370"/>
    </location>
</feature>
<accession>A0A2I7N2W7</accession>
<evidence type="ECO:0000256" key="4">
    <source>
        <dbReference type="ARBA" id="ARBA00022989"/>
    </source>
</evidence>
<dbReference type="SUPFAM" id="SSF103473">
    <property type="entry name" value="MFS general substrate transporter"/>
    <property type="match status" value="1"/>
</dbReference>
<dbReference type="GO" id="GO:0005886">
    <property type="term" value="C:plasma membrane"/>
    <property type="evidence" value="ECO:0007669"/>
    <property type="project" value="TreeGrafter"/>
</dbReference>
<dbReference type="OrthoDB" id="9814303at2"/>
<keyword evidence="2" id="KW-0813">Transport</keyword>
<evidence type="ECO:0000313" key="8">
    <source>
        <dbReference type="EMBL" id="AUR50782.1"/>
    </source>
</evidence>
<dbReference type="GO" id="GO:0022857">
    <property type="term" value="F:transmembrane transporter activity"/>
    <property type="evidence" value="ECO:0007669"/>
    <property type="project" value="InterPro"/>
</dbReference>
<evidence type="ECO:0000256" key="3">
    <source>
        <dbReference type="ARBA" id="ARBA00022692"/>
    </source>
</evidence>
<keyword evidence="9" id="KW-1185">Reference proteome</keyword>
<keyword evidence="4 6" id="KW-1133">Transmembrane helix</keyword>
<evidence type="ECO:0000313" key="9">
    <source>
        <dbReference type="Proteomes" id="UP000236655"/>
    </source>
</evidence>
<dbReference type="PANTHER" id="PTHR23502">
    <property type="entry name" value="MAJOR FACILITATOR SUPERFAMILY"/>
    <property type="match status" value="1"/>
</dbReference>
<dbReference type="InterPro" id="IPR036259">
    <property type="entry name" value="MFS_trans_sf"/>
</dbReference>
<feature type="transmembrane region" description="Helical" evidence="6">
    <location>
        <begin position="172"/>
        <end position="188"/>
    </location>
</feature>
<feature type="transmembrane region" description="Helical" evidence="6">
    <location>
        <begin position="376"/>
        <end position="395"/>
    </location>
</feature>
<evidence type="ECO:0000256" key="2">
    <source>
        <dbReference type="ARBA" id="ARBA00022448"/>
    </source>
</evidence>
<dbReference type="InterPro" id="IPR011701">
    <property type="entry name" value="MFS"/>
</dbReference>
<dbReference type="GO" id="GO:1990961">
    <property type="term" value="P:xenobiotic detoxification by transmembrane export across the plasma membrane"/>
    <property type="evidence" value="ECO:0007669"/>
    <property type="project" value="TreeGrafter"/>
</dbReference>
<feature type="domain" description="Major facilitator superfamily (MFS) profile" evidence="7">
    <location>
        <begin position="14"/>
        <end position="399"/>
    </location>
</feature>
<feature type="transmembrane region" description="Helical" evidence="6">
    <location>
        <begin position="287"/>
        <end position="306"/>
    </location>
</feature>
<evidence type="ECO:0000259" key="7">
    <source>
        <dbReference type="PROSITE" id="PS50850"/>
    </source>
</evidence>
<feature type="transmembrane region" description="Helical" evidence="6">
    <location>
        <begin position="82"/>
        <end position="103"/>
    </location>
</feature>
<dbReference type="EMBL" id="CP024847">
    <property type="protein sequence ID" value="AUR50782.1"/>
    <property type="molecule type" value="Genomic_DNA"/>
</dbReference>
<feature type="transmembrane region" description="Helical" evidence="6">
    <location>
        <begin position="312"/>
        <end position="334"/>
    </location>
</feature>
<keyword evidence="5 6" id="KW-0472">Membrane</keyword>
<dbReference type="Proteomes" id="UP000236655">
    <property type="component" value="Chromosome"/>
</dbReference>
<dbReference type="RefSeq" id="WP_102950082.1">
    <property type="nucleotide sequence ID" value="NZ_CP024847.1"/>
</dbReference>
<dbReference type="Pfam" id="PF07690">
    <property type="entry name" value="MFS_1"/>
    <property type="match status" value="1"/>
</dbReference>
<feature type="transmembrane region" description="Helical" evidence="6">
    <location>
        <begin position="146"/>
        <end position="166"/>
    </location>
</feature>
<protein>
    <recommendedName>
        <fullName evidence="7">Major facilitator superfamily (MFS) profile domain-containing protein</fullName>
    </recommendedName>
</protein>
<dbReference type="Gene3D" id="1.20.1720.10">
    <property type="entry name" value="Multidrug resistance protein D"/>
    <property type="match status" value="1"/>
</dbReference>
<feature type="transmembrane region" description="Helical" evidence="6">
    <location>
        <begin position="256"/>
        <end position="275"/>
    </location>
</feature>
<gene>
    <name evidence="8" type="ORF">CUN60_00205</name>
</gene>
<sequence length="399" mass="43467">MKDSISSKINKSHIMWFSLCATLLGVSSTDIYISSLPQMVADFATSPSMINLTISCYTLAMALGGLYIGILSNRFGRRPTLLWGIALYVVSSFFIAHTSSIILMIAMRVLQGTACSAIAVITRVIFKDIMNAQEQIHANGIQVMGIVISPAIAPSIGAFMAAHFGWQSCFELSSFLGIFLLISGWFIIKETNSTPVKKLESPAKYISAYFSIFTNKAQRSLLMIIGFSFASYFVFIGISSYLYINKLGISPINYSYIFIIIAIGYFAGNSLMMYLNKNSYPTDKIISKGLLISIAGLILIISACLIPSKLLIILFLTSGVLIMRGGSALIIAPTQVKLLEEAKEQGALAVGLAQFTQFALSSITASLVVMFHDIPLTGMIVMTVISFLPVVFYIIKKPS</sequence>
<feature type="transmembrane region" description="Helical" evidence="6">
    <location>
        <begin position="52"/>
        <end position="70"/>
    </location>
</feature>
<dbReference type="PROSITE" id="PS50850">
    <property type="entry name" value="MFS"/>
    <property type="match status" value="1"/>
</dbReference>
<feature type="transmembrane region" description="Helical" evidence="6">
    <location>
        <begin position="221"/>
        <end position="244"/>
    </location>
</feature>
<proteinExistence type="predicted"/>
<evidence type="ECO:0000256" key="6">
    <source>
        <dbReference type="SAM" id="Phobius"/>
    </source>
</evidence>
<dbReference type="KEGG" id="nba:CUN60_00205"/>
<evidence type="ECO:0000256" key="1">
    <source>
        <dbReference type="ARBA" id="ARBA00004141"/>
    </source>
</evidence>
<dbReference type="AlphaFoldDB" id="A0A2I7N2W7"/>
<dbReference type="PANTHER" id="PTHR23502:SF132">
    <property type="entry name" value="POLYAMINE TRANSPORTER 2-RELATED"/>
    <property type="match status" value="1"/>
</dbReference>
<reference evidence="9" key="1">
    <citation type="submission" date="2017-11" db="EMBL/GenBank/DDBJ databases">
        <authorList>
            <person name="Chan K.G."/>
            <person name="Lee L.S."/>
        </authorList>
    </citation>
    <scope>NUCLEOTIDE SEQUENCE [LARGE SCALE GENOMIC DNA]</scope>
    <source>
        <strain evidence="9">DSM 100970</strain>
    </source>
</reference>
<comment type="subcellular location">
    <subcellularLocation>
        <location evidence="1">Membrane</location>
        <topology evidence="1">Multi-pass membrane protein</topology>
    </subcellularLocation>
</comment>
<dbReference type="InterPro" id="IPR020846">
    <property type="entry name" value="MFS_dom"/>
</dbReference>
<feature type="transmembrane region" description="Helical" evidence="6">
    <location>
        <begin position="109"/>
        <end position="126"/>
    </location>
</feature>